<gene>
    <name evidence="2" type="ORF">FEV51_09355</name>
</gene>
<dbReference type="AlphaFoldDB" id="A0A5S3P8F9"/>
<accession>A0A5S3P8F9</accession>
<organism evidence="2 3">
    <name type="scientific">Qipengyuania marisflavi</name>
    <dbReference type="NCBI Taxonomy" id="2486356"/>
    <lineage>
        <taxon>Bacteria</taxon>
        <taxon>Pseudomonadati</taxon>
        <taxon>Pseudomonadota</taxon>
        <taxon>Alphaproteobacteria</taxon>
        <taxon>Sphingomonadales</taxon>
        <taxon>Erythrobacteraceae</taxon>
        <taxon>Qipengyuania</taxon>
    </lineage>
</organism>
<dbReference type="InterPro" id="IPR024445">
    <property type="entry name" value="Tnp_ISXO2-like"/>
</dbReference>
<name>A0A5S3P8F9_9SPHN</name>
<evidence type="ECO:0000259" key="1">
    <source>
        <dbReference type="Pfam" id="PF12762"/>
    </source>
</evidence>
<evidence type="ECO:0000313" key="3">
    <source>
        <dbReference type="Proteomes" id="UP000309668"/>
    </source>
</evidence>
<dbReference type="EMBL" id="VCAO01000004">
    <property type="protein sequence ID" value="TMM47270.1"/>
    <property type="molecule type" value="Genomic_DNA"/>
</dbReference>
<dbReference type="OrthoDB" id="271821at2"/>
<sequence>MAQSEALQYAGEVKARLRYDPLRLLYEVHNYVLCPLNTGTVSVNSIENFWRHLKCSINGTHTSVSPKYLDLYAKQFEYRFNRRNRPETMFSELVSTFRPLSAA</sequence>
<keyword evidence="3" id="KW-1185">Reference proteome</keyword>
<proteinExistence type="predicted"/>
<protein>
    <submittedName>
        <fullName evidence="2">Transposase</fullName>
    </submittedName>
</protein>
<feature type="domain" description="ISXO2-like transposase" evidence="1">
    <location>
        <begin position="19"/>
        <end position="81"/>
    </location>
</feature>
<dbReference type="Pfam" id="PF12762">
    <property type="entry name" value="DDE_Tnp_IS1595"/>
    <property type="match status" value="1"/>
</dbReference>
<dbReference type="RefSeq" id="WP_138618272.1">
    <property type="nucleotide sequence ID" value="NZ_VCAO01000004.1"/>
</dbReference>
<evidence type="ECO:0000313" key="2">
    <source>
        <dbReference type="EMBL" id="TMM47270.1"/>
    </source>
</evidence>
<reference evidence="2 3" key="1">
    <citation type="submission" date="2019-05" db="EMBL/GenBank/DDBJ databases">
        <title>Erythrobacter marisflavi sp. nov., isolated from isolated from water of an estuary environment.</title>
        <authorList>
            <person name="Yoon J.-H."/>
        </authorList>
    </citation>
    <scope>NUCLEOTIDE SEQUENCE [LARGE SCALE GENOMIC DNA]</scope>
    <source>
        <strain evidence="2 3">KEM-5</strain>
    </source>
</reference>
<comment type="caution">
    <text evidence="2">The sequence shown here is derived from an EMBL/GenBank/DDBJ whole genome shotgun (WGS) entry which is preliminary data.</text>
</comment>
<dbReference type="Proteomes" id="UP000309668">
    <property type="component" value="Unassembled WGS sequence"/>
</dbReference>